<protein>
    <recommendedName>
        <fullName evidence="1">Tyrosine specific protein phosphatases domain-containing protein</fullName>
    </recommendedName>
</protein>
<dbReference type="AlphaFoldDB" id="A0A4S8LEV9"/>
<proteinExistence type="predicted"/>
<dbReference type="InterPro" id="IPR050561">
    <property type="entry name" value="PTP"/>
</dbReference>
<dbReference type="PANTHER" id="PTHR23339">
    <property type="entry name" value="TYROSINE SPECIFIC PROTEIN PHOSPHATASE AND DUAL SPECIFICITY PROTEIN PHOSPHATASE"/>
    <property type="match status" value="1"/>
</dbReference>
<dbReference type="PROSITE" id="PS50056">
    <property type="entry name" value="TYR_PHOSPHATASE_2"/>
    <property type="match status" value="1"/>
</dbReference>
<evidence type="ECO:0000313" key="2">
    <source>
        <dbReference type="EMBL" id="THU87310.1"/>
    </source>
</evidence>
<accession>A0A4S8LEV9</accession>
<dbReference type="Proteomes" id="UP000297245">
    <property type="component" value="Unassembled WGS sequence"/>
</dbReference>
<dbReference type="InterPro" id="IPR029021">
    <property type="entry name" value="Prot-tyrosine_phosphatase-like"/>
</dbReference>
<gene>
    <name evidence="2" type="ORF">K435DRAFT_782519</name>
</gene>
<evidence type="ECO:0000259" key="1">
    <source>
        <dbReference type="PROSITE" id="PS50056"/>
    </source>
</evidence>
<keyword evidence="3" id="KW-1185">Reference proteome</keyword>
<name>A0A4S8LEV9_DENBC</name>
<feature type="domain" description="Tyrosine specific protein phosphatases" evidence="1">
    <location>
        <begin position="128"/>
        <end position="171"/>
    </location>
</feature>
<dbReference type="InterPro" id="IPR000387">
    <property type="entry name" value="Tyr_Pase_dom"/>
</dbReference>
<organism evidence="2 3">
    <name type="scientific">Dendrothele bispora (strain CBS 962.96)</name>
    <dbReference type="NCBI Taxonomy" id="1314807"/>
    <lineage>
        <taxon>Eukaryota</taxon>
        <taxon>Fungi</taxon>
        <taxon>Dikarya</taxon>
        <taxon>Basidiomycota</taxon>
        <taxon>Agaricomycotina</taxon>
        <taxon>Agaricomycetes</taxon>
        <taxon>Agaricomycetidae</taxon>
        <taxon>Agaricales</taxon>
        <taxon>Agaricales incertae sedis</taxon>
        <taxon>Dendrothele</taxon>
    </lineage>
</organism>
<reference evidence="2 3" key="1">
    <citation type="journal article" date="2019" name="Nat. Ecol. Evol.">
        <title>Megaphylogeny resolves global patterns of mushroom evolution.</title>
        <authorList>
            <person name="Varga T."/>
            <person name="Krizsan K."/>
            <person name="Foldi C."/>
            <person name="Dima B."/>
            <person name="Sanchez-Garcia M."/>
            <person name="Sanchez-Ramirez S."/>
            <person name="Szollosi G.J."/>
            <person name="Szarkandi J.G."/>
            <person name="Papp V."/>
            <person name="Albert L."/>
            <person name="Andreopoulos W."/>
            <person name="Angelini C."/>
            <person name="Antonin V."/>
            <person name="Barry K.W."/>
            <person name="Bougher N.L."/>
            <person name="Buchanan P."/>
            <person name="Buyck B."/>
            <person name="Bense V."/>
            <person name="Catcheside P."/>
            <person name="Chovatia M."/>
            <person name="Cooper J."/>
            <person name="Damon W."/>
            <person name="Desjardin D."/>
            <person name="Finy P."/>
            <person name="Geml J."/>
            <person name="Haridas S."/>
            <person name="Hughes K."/>
            <person name="Justo A."/>
            <person name="Karasinski D."/>
            <person name="Kautmanova I."/>
            <person name="Kiss B."/>
            <person name="Kocsube S."/>
            <person name="Kotiranta H."/>
            <person name="LaButti K.M."/>
            <person name="Lechner B.E."/>
            <person name="Liimatainen K."/>
            <person name="Lipzen A."/>
            <person name="Lukacs Z."/>
            <person name="Mihaltcheva S."/>
            <person name="Morgado L.N."/>
            <person name="Niskanen T."/>
            <person name="Noordeloos M.E."/>
            <person name="Ohm R.A."/>
            <person name="Ortiz-Santana B."/>
            <person name="Ovrebo C."/>
            <person name="Racz N."/>
            <person name="Riley R."/>
            <person name="Savchenko A."/>
            <person name="Shiryaev A."/>
            <person name="Soop K."/>
            <person name="Spirin V."/>
            <person name="Szebenyi C."/>
            <person name="Tomsovsky M."/>
            <person name="Tulloss R.E."/>
            <person name="Uehling J."/>
            <person name="Grigoriev I.V."/>
            <person name="Vagvolgyi C."/>
            <person name="Papp T."/>
            <person name="Martin F.M."/>
            <person name="Miettinen O."/>
            <person name="Hibbett D.S."/>
            <person name="Nagy L.G."/>
        </authorList>
    </citation>
    <scope>NUCLEOTIDE SEQUENCE [LARGE SCALE GENOMIC DNA]</scope>
    <source>
        <strain evidence="2 3">CBS 962.96</strain>
    </source>
</reference>
<dbReference type="PROSITE" id="PS00383">
    <property type="entry name" value="TYR_PHOSPHATASE_1"/>
    <property type="match status" value="1"/>
</dbReference>
<evidence type="ECO:0000313" key="3">
    <source>
        <dbReference type="Proteomes" id="UP000297245"/>
    </source>
</evidence>
<dbReference type="OrthoDB" id="2017893at2759"/>
<dbReference type="SUPFAM" id="SSF52799">
    <property type="entry name" value="(Phosphotyrosine protein) phosphatases II"/>
    <property type="match status" value="1"/>
</dbReference>
<sequence>MAYNKNSPRITIGDQQQDQRLLHALPPVDRPSPLTAVCPRPIPNSYWATPLLLACEYPWTPKNPNKPKLDALLKAGVRTFIDLTESGELLPYAGRVLSSRAVHLGIDPETIEYHRFPIRDRSLPKSVEEMYRVLDVLRDNETRGRISAVHCRGGIGRTGMVIGCWLVQSGVAKDGDEALEVIAKEWRTVEKCNRYPYSPETGPQFEFVQNFHAFQLVVSSSTMMTAAMGGSSSLGMVSVNLEFGFNFILGDLNTLIANLLCCRMVQMNFLLVVSTSACHHSYTYMQRLQKMMSPI</sequence>
<dbReference type="EMBL" id="ML179456">
    <property type="protein sequence ID" value="THU87310.1"/>
    <property type="molecule type" value="Genomic_DNA"/>
</dbReference>
<dbReference type="Pfam" id="PF22785">
    <property type="entry name" value="Tc-R-P"/>
    <property type="match status" value="1"/>
</dbReference>
<dbReference type="Gene3D" id="3.90.190.10">
    <property type="entry name" value="Protein tyrosine phosphatase superfamily"/>
    <property type="match status" value="1"/>
</dbReference>
<dbReference type="InterPro" id="IPR016130">
    <property type="entry name" value="Tyr_Pase_AS"/>
</dbReference>